<feature type="compositionally biased region" description="Basic and acidic residues" evidence="2">
    <location>
        <begin position="675"/>
        <end position="684"/>
    </location>
</feature>
<feature type="region of interest" description="Disordered" evidence="2">
    <location>
        <begin position="675"/>
        <end position="705"/>
    </location>
</feature>
<feature type="compositionally biased region" description="Low complexity" evidence="2">
    <location>
        <begin position="766"/>
        <end position="775"/>
    </location>
</feature>
<feature type="coiled-coil region" evidence="1">
    <location>
        <begin position="971"/>
        <end position="1026"/>
    </location>
</feature>
<feature type="region of interest" description="Disordered" evidence="2">
    <location>
        <begin position="725"/>
        <end position="841"/>
    </location>
</feature>
<organism evidence="3">
    <name type="scientific">Odontella aurita</name>
    <dbReference type="NCBI Taxonomy" id="265563"/>
    <lineage>
        <taxon>Eukaryota</taxon>
        <taxon>Sar</taxon>
        <taxon>Stramenopiles</taxon>
        <taxon>Ochrophyta</taxon>
        <taxon>Bacillariophyta</taxon>
        <taxon>Mediophyceae</taxon>
        <taxon>Biddulphiophycidae</taxon>
        <taxon>Eupodiscales</taxon>
        <taxon>Odontellaceae</taxon>
        <taxon>Odontella</taxon>
    </lineage>
</organism>
<feature type="compositionally biased region" description="Basic and acidic residues" evidence="2">
    <location>
        <begin position="533"/>
        <end position="548"/>
    </location>
</feature>
<evidence type="ECO:0000256" key="1">
    <source>
        <dbReference type="SAM" id="Coils"/>
    </source>
</evidence>
<accession>A0A7S4HH99</accession>
<evidence type="ECO:0000313" key="3">
    <source>
        <dbReference type="EMBL" id="CAE2199206.1"/>
    </source>
</evidence>
<feature type="coiled-coil region" evidence="1">
    <location>
        <begin position="1183"/>
        <end position="1238"/>
    </location>
</feature>
<feature type="region of interest" description="Disordered" evidence="2">
    <location>
        <begin position="126"/>
        <end position="162"/>
    </location>
</feature>
<feature type="region of interest" description="Disordered" evidence="2">
    <location>
        <begin position="517"/>
        <end position="548"/>
    </location>
</feature>
<feature type="compositionally biased region" description="Basic and acidic residues" evidence="2">
    <location>
        <begin position="34"/>
        <end position="74"/>
    </location>
</feature>
<dbReference type="AlphaFoldDB" id="A0A7S4HH99"/>
<name>A0A7S4HH99_9STRA</name>
<gene>
    <name evidence="3" type="ORF">OAUR00152_LOCUS4</name>
</gene>
<feature type="region of interest" description="Disordered" evidence="2">
    <location>
        <begin position="488"/>
        <end position="507"/>
    </location>
</feature>
<evidence type="ECO:0000256" key="2">
    <source>
        <dbReference type="SAM" id="MobiDB-lite"/>
    </source>
</evidence>
<feature type="region of interest" description="Disordered" evidence="2">
    <location>
        <begin position="431"/>
        <end position="478"/>
    </location>
</feature>
<reference evidence="3" key="1">
    <citation type="submission" date="2021-01" db="EMBL/GenBank/DDBJ databases">
        <authorList>
            <person name="Corre E."/>
            <person name="Pelletier E."/>
            <person name="Niang G."/>
            <person name="Scheremetjew M."/>
            <person name="Finn R."/>
            <person name="Kale V."/>
            <person name="Holt S."/>
            <person name="Cochrane G."/>
            <person name="Meng A."/>
            <person name="Brown T."/>
            <person name="Cohen L."/>
        </authorList>
    </citation>
    <scope>NUCLEOTIDE SEQUENCE</scope>
    <source>
        <strain evidence="3">Isolate 1302-5</strain>
    </source>
</reference>
<feature type="region of interest" description="Disordered" evidence="2">
    <location>
        <begin position="601"/>
        <end position="634"/>
    </location>
</feature>
<feature type="region of interest" description="Disordered" evidence="2">
    <location>
        <begin position="30"/>
        <end position="90"/>
    </location>
</feature>
<sequence>MPKHRQRATLGVAFRQNSAFNVRKGSYLSASRADQSRIADVEAKEDSRLDESSQNRDLLEKAAEEEKDQLERDPANLPGRDTSVSASIGTTELRSIAPVTCLSGQQETMEKEYADEEQQEVGVVWTSHPVVNRAEESEETPGGDEINNIDKSDDIDFDGPYDEVCEDSVGKHLTTPKLLDSSSGGVQNEKLDEQVADSVDKMGEQGGGGDALEQIHAVLSRNQAENIPKEDNDDCFQVRLRSPLAHTPSPAINIEHHAKVPNMIAAVGRLTDLDDSDCERETRPSPKQERSVWALEEQGLSLENLSTTELDGTNYIVHGDVLSTVPSASEYSRISSQVDSSEAAEGVVPENECMFRSVKPATEEEAIDDKETVCASLATSANDEKKTKADVTSSNRLKEDCIDGPPRPDTSLSEGVSASCCNQQLLKPISGVVKEESDDREDKSNSSGHWKPDANQSEGQTRTHKQTRSQPSGGEDALPCVEEELQPNAGDKVSEEDGGPDSPIVTPEGAMMILSLGSTSTHTSGGSGSMDTADAHREEKAESVAPGDRDAVILLNCCGGDGSCSDELSSPSSREGQDATEDIVTKAHTFFTTIETIRNLSSSSGVSSCGSGGTPVARSSSSLGRDSEDTQSRHNKSATFIINNDHNEVGSACTPTPNGNGDGCVDSMDPDRIKVKKGGNDGKIRRSRPCGSGPPRPEVPFSKGTADSWNKQILLQPIAGVVPERPYIRTDKNDRNLPKKPEQEGSGEEARVLEQTRPEDMSSGHSTASTTSATSNHQTEVSCAPLLSILDGGSDMHDDNENQGMKQAPSDEQCTTQMEGNGKDENMDKTCTARNESTKESALSEIMEPIDVMSDMIAPVILNATNQVEKDDKSEGASRASEGHSIARKCYENELERSARRSISARVLTERLFDGYCASDEDEICCECSMPLLRSEAEGSPTECVVCPVLKDELEGTVKKVKDRDPAWRRIITLEEEQSDLQKEASEREQQSHILVEEERATLETVMTIQQKVEVAREVAKEAEIEAMRRDEDCCKLKSTLDRVALFTRKVIKDAQMDKKDVQHHARDRAARAESAWVGAQRGHAQVVRSTAHAEIRLEIAEEEVTRALALRHFSAKNLRVMRRKLAESKCHLDNRTAEKVHAVASSNAAVDEHEKIFKERKAIGQEVEGEVLAVSCTVKKAKEHADERHREAMEALEAAEKEMNVLEVNARETSERRKLATKENATLEERIKGNQQEIDQAVWQLRSIATALSKLS</sequence>
<feature type="compositionally biased region" description="Basic and acidic residues" evidence="2">
    <location>
        <begin position="726"/>
        <end position="762"/>
    </location>
</feature>
<feature type="region of interest" description="Disordered" evidence="2">
    <location>
        <begin position="381"/>
        <end position="416"/>
    </location>
</feature>
<protein>
    <submittedName>
        <fullName evidence="3">Uncharacterized protein</fullName>
    </submittedName>
</protein>
<dbReference type="EMBL" id="HBKQ01000005">
    <property type="protein sequence ID" value="CAE2199206.1"/>
    <property type="molecule type" value="Transcribed_RNA"/>
</dbReference>
<proteinExistence type="predicted"/>
<feature type="compositionally biased region" description="Polar residues" evidence="2">
    <location>
        <begin position="802"/>
        <end position="819"/>
    </location>
</feature>
<feature type="compositionally biased region" description="Basic and acidic residues" evidence="2">
    <location>
        <begin position="433"/>
        <end position="444"/>
    </location>
</feature>
<keyword evidence="1" id="KW-0175">Coiled coil</keyword>